<dbReference type="PANTHER" id="PTHR10695">
    <property type="entry name" value="DEPHOSPHO-COA KINASE-RELATED"/>
    <property type="match status" value="1"/>
</dbReference>
<dbReference type="SUPFAM" id="SSF52374">
    <property type="entry name" value="Nucleotidylyl transferase"/>
    <property type="match status" value="1"/>
</dbReference>
<organism evidence="3 4">
    <name type="scientific">Catenaria anguillulae PL171</name>
    <dbReference type="NCBI Taxonomy" id="765915"/>
    <lineage>
        <taxon>Eukaryota</taxon>
        <taxon>Fungi</taxon>
        <taxon>Fungi incertae sedis</taxon>
        <taxon>Blastocladiomycota</taxon>
        <taxon>Blastocladiomycetes</taxon>
        <taxon>Blastocladiales</taxon>
        <taxon>Catenariaceae</taxon>
        <taxon>Catenaria</taxon>
    </lineage>
</organism>
<dbReference type="EMBL" id="MCFL01000005">
    <property type="protein sequence ID" value="ORZ39431.1"/>
    <property type="molecule type" value="Genomic_DNA"/>
</dbReference>
<dbReference type="Gene3D" id="3.40.50.620">
    <property type="entry name" value="HUPs"/>
    <property type="match status" value="1"/>
</dbReference>
<feature type="transmembrane region" description="Helical" evidence="1">
    <location>
        <begin position="16"/>
        <end position="34"/>
    </location>
</feature>
<gene>
    <name evidence="3" type="ORF">BCR44DRAFT_1386981</name>
</gene>
<dbReference type="OrthoDB" id="330671at2759"/>
<dbReference type="Proteomes" id="UP000193411">
    <property type="component" value="Unassembled WGS sequence"/>
</dbReference>
<dbReference type="NCBIfam" id="NF001985">
    <property type="entry name" value="PRK00777.1"/>
    <property type="match status" value="1"/>
</dbReference>
<evidence type="ECO:0000313" key="4">
    <source>
        <dbReference type="Proteomes" id="UP000193411"/>
    </source>
</evidence>
<proteinExistence type="predicted"/>
<accession>A0A1Y2I0D2</accession>
<evidence type="ECO:0000313" key="3">
    <source>
        <dbReference type="EMBL" id="ORZ39431.1"/>
    </source>
</evidence>
<reference evidence="3 4" key="1">
    <citation type="submission" date="2016-07" db="EMBL/GenBank/DDBJ databases">
        <title>Pervasive Adenine N6-methylation of Active Genes in Fungi.</title>
        <authorList>
            <consortium name="DOE Joint Genome Institute"/>
            <person name="Mondo S.J."/>
            <person name="Dannebaum R.O."/>
            <person name="Kuo R.C."/>
            <person name="Labutti K."/>
            <person name="Haridas S."/>
            <person name="Kuo A."/>
            <person name="Salamov A."/>
            <person name="Ahrendt S.R."/>
            <person name="Lipzen A."/>
            <person name="Sullivan W."/>
            <person name="Andreopoulos W.B."/>
            <person name="Clum A."/>
            <person name="Lindquist E."/>
            <person name="Daum C."/>
            <person name="Ramamoorthy G.K."/>
            <person name="Gryganskyi A."/>
            <person name="Culley D."/>
            <person name="Magnuson J.K."/>
            <person name="James T.Y."/>
            <person name="O'Malley M.A."/>
            <person name="Stajich J.E."/>
            <person name="Spatafora J.W."/>
            <person name="Visel A."/>
            <person name="Grigoriev I.V."/>
        </authorList>
    </citation>
    <scope>NUCLEOTIDE SEQUENCE [LARGE SCALE GENOMIC DNA]</scope>
    <source>
        <strain evidence="3 4">PL171</strain>
    </source>
</reference>
<name>A0A1Y2I0D2_9FUNG</name>
<keyword evidence="1" id="KW-1133">Transmembrane helix</keyword>
<keyword evidence="1" id="KW-0812">Transmembrane</keyword>
<feature type="non-terminal residue" evidence="3">
    <location>
        <position position="1"/>
    </location>
</feature>
<keyword evidence="4" id="KW-1185">Reference proteome</keyword>
<dbReference type="GO" id="GO:0004140">
    <property type="term" value="F:dephospho-CoA kinase activity"/>
    <property type="evidence" value="ECO:0007669"/>
    <property type="project" value="TreeGrafter"/>
</dbReference>
<dbReference type="InterPro" id="IPR004821">
    <property type="entry name" value="Cyt_trans-like"/>
</dbReference>
<feature type="domain" description="Cytidyltransferase-like" evidence="2">
    <location>
        <begin position="3"/>
        <end position="146"/>
    </location>
</feature>
<evidence type="ECO:0000256" key="1">
    <source>
        <dbReference type="SAM" id="Phobius"/>
    </source>
</evidence>
<keyword evidence="1" id="KW-0472">Membrane</keyword>
<evidence type="ECO:0000259" key="2">
    <source>
        <dbReference type="Pfam" id="PF01467"/>
    </source>
</evidence>
<protein>
    <recommendedName>
        <fullName evidence="2">Cytidyltransferase-like domain-containing protein</fullName>
    </recommendedName>
</protein>
<comment type="caution">
    <text evidence="3">The sequence shown here is derived from an EMBL/GenBank/DDBJ whole genome shotgun (WGS) entry which is preliminary data.</text>
</comment>
<dbReference type="STRING" id="765915.A0A1Y2I0D2"/>
<dbReference type="AlphaFoldDB" id="A0A1Y2I0D2"/>
<sequence>VAVGGTFDHLHPGHKLLLSCTALAGMGNIIVGVVDDKLLVNKKYASQVEPYAVRQAQVTQFLNMFAPGREVLVEPLLDAFGPAATEKDLDVLVATVETEANSSKVNDERAKHGLGPIAIELIHVISSTSAEEVDITSKLSSTAIRAWFHQRDGNGGA</sequence>
<dbReference type="Pfam" id="PF01467">
    <property type="entry name" value="CTP_transf_like"/>
    <property type="match status" value="1"/>
</dbReference>
<dbReference type="InterPro" id="IPR014729">
    <property type="entry name" value="Rossmann-like_a/b/a_fold"/>
</dbReference>
<dbReference type="PANTHER" id="PTHR10695:SF46">
    <property type="entry name" value="BIFUNCTIONAL COENZYME A SYNTHASE-RELATED"/>
    <property type="match status" value="1"/>
</dbReference>
<dbReference type="GO" id="GO:0015937">
    <property type="term" value="P:coenzyme A biosynthetic process"/>
    <property type="evidence" value="ECO:0007669"/>
    <property type="project" value="TreeGrafter"/>
</dbReference>